<feature type="non-terminal residue" evidence="1">
    <location>
        <position position="1"/>
    </location>
</feature>
<evidence type="ECO:0008006" key="2">
    <source>
        <dbReference type="Google" id="ProtNLM"/>
    </source>
</evidence>
<gene>
    <name evidence="1" type="ORF">S01H1_07653</name>
</gene>
<evidence type="ECO:0000313" key="1">
    <source>
        <dbReference type="EMBL" id="GAF70435.1"/>
    </source>
</evidence>
<sequence>GEPLKTEEIETLLAHREAAHRAATCPHGRPTALILRKRDLEKQFGRDYAAGRRATETDDVLPY</sequence>
<name>X0T309_9ZZZZ</name>
<dbReference type="InterPro" id="IPR037198">
    <property type="entry name" value="MutL_C_sf"/>
</dbReference>
<comment type="caution">
    <text evidence="1">The sequence shown here is derived from an EMBL/GenBank/DDBJ whole genome shotgun (WGS) entry which is preliminary data.</text>
</comment>
<dbReference type="InterPro" id="IPR042120">
    <property type="entry name" value="MutL_C_dimsub"/>
</dbReference>
<proteinExistence type="predicted"/>
<dbReference type="EMBL" id="BARS01003938">
    <property type="protein sequence ID" value="GAF70435.1"/>
    <property type="molecule type" value="Genomic_DNA"/>
</dbReference>
<dbReference type="Gene3D" id="3.30.1540.20">
    <property type="entry name" value="MutL, C-terminal domain, dimerisation subdomain"/>
    <property type="match status" value="1"/>
</dbReference>
<organism evidence="1">
    <name type="scientific">marine sediment metagenome</name>
    <dbReference type="NCBI Taxonomy" id="412755"/>
    <lineage>
        <taxon>unclassified sequences</taxon>
        <taxon>metagenomes</taxon>
        <taxon>ecological metagenomes</taxon>
    </lineage>
</organism>
<protein>
    <recommendedName>
        <fullName evidence="2">MutL C-terminal dimerisation domain-containing protein</fullName>
    </recommendedName>
</protein>
<dbReference type="AlphaFoldDB" id="X0T309"/>
<dbReference type="SUPFAM" id="SSF118116">
    <property type="entry name" value="DNA mismatch repair protein MutL"/>
    <property type="match status" value="1"/>
</dbReference>
<accession>X0T309</accession>
<reference evidence="1" key="1">
    <citation type="journal article" date="2014" name="Front. Microbiol.">
        <title>High frequency of phylogenetically diverse reductive dehalogenase-homologous genes in deep subseafloor sedimentary metagenomes.</title>
        <authorList>
            <person name="Kawai M."/>
            <person name="Futagami T."/>
            <person name="Toyoda A."/>
            <person name="Takaki Y."/>
            <person name="Nishi S."/>
            <person name="Hori S."/>
            <person name="Arai W."/>
            <person name="Tsubouchi T."/>
            <person name="Morono Y."/>
            <person name="Uchiyama I."/>
            <person name="Ito T."/>
            <person name="Fujiyama A."/>
            <person name="Inagaki F."/>
            <person name="Takami H."/>
        </authorList>
    </citation>
    <scope>NUCLEOTIDE SEQUENCE</scope>
    <source>
        <strain evidence="1">Expedition CK06-06</strain>
    </source>
</reference>